<evidence type="ECO:0000256" key="7">
    <source>
        <dbReference type="ARBA" id="ARBA00022679"/>
    </source>
</evidence>
<dbReference type="AlphaFoldDB" id="A0AAV5QVX4"/>
<dbReference type="RefSeq" id="XP_064855727.1">
    <property type="nucleotide sequence ID" value="XM_064999655.1"/>
</dbReference>
<dbReference type="InterPro" id="IPR009161">
    <property type="entry name" value="6-Pfructokinase_euk"/>
</dbReference>
<evidence type="ECO:0000256" key="14">
    <source>
        <dbReference type="ARBA" id="ARBA00048070"/>
    </source>
</evidence>
<feature type="binding site" evidence="15">
    <location>
        <position position="298"/>
    </location>
    <ligand>
        <name>Mg(2+)</name>
        <dbReference type="ChEBI" id="CHEBI:18420"/>
        <note>catalytic</note>
    </ligand>
</feature>
<dbReference type="PANTHER" id="PTHR13697">
    <property type="entry name" value="PHOSPHOFRUCTOKINASE"/>
    <property type="match status" value="1"/>
</dbReference>
<evidence type="ECO:0000256" key="15">
    <source>
        <dbReference type="HAMAP-Rule" id="MF_03184"/>
    </source>
</evidence>
<dbReference type="Pfam" id="PF18468">
    <property type="entry name" value="Pfk_N"/>
    <property type="match status" value="1"/>
</dbReference>
<evidence type="ECO:0000256" key="6">
    <source>
        <dbReference type="ARBA" id="ARBA00022533"/>
    </source>
</evidence>
<dbReference type="PROSITE" id="PS00433">
    <property type="entry name" value="PHOSPHOFRUCTOKINASE"/>
    <property type="match status" value="1"/>
</dbReference>
<evidence type="ECO:0000256" key="16">
    <source>
        <dbReference type="PIRNR" id="PIRNR000533"/>
    </source>
</evidence>
<feature type="binding site" description="in other chain" evidence="15">
    <location>
        <position position="654"/>
    </location>
    <ligand>
        <name>beta-D-fructose 2,6-bisphosphate</name>
        <dbReference type="ChEBI" id="CHEBI:58579"/>
        <note>allosteric activator; ligand shared between dimeric partners</note>
    </ligand>
</feature>
<keyword evidence="6 15" id="KW-0021">Allosteric enzyme</keyword>
<gene>
    <name evidence="19" type="ORF">DASC09_060710</name>
</gene>
<feature type="binding site" evidence="15">
    <location>
        <begin position="267"/>
        <end position="268"/>
    </location>
    <ligand>
        <name>ATP</name>
        <dbReference type="ChEBI" id="CHEBI:30616"/>
    </ligand>
</feature>
<dbReference type="GO" id="GO:0042802">
    <property type="term" value="F:identical protein binding"/>
    <property type="evidence" value="ECO:0007669"/>
    <property type="project" value="TreeGrafter"/>
</dbReference>
<dbReference type="PANTHER" id="PTHR13697:SF57">
    <property type="entry name" value="ATP-DEPENDENT 6-PHOSPHOFRUCTOKINASE SUBUNIT ALPHA"/>
    <property type="match status" value="1"/>
</dbReference>
<feature type="region of interest" description="Interdomain linker" evidence="15">
    <location>
        <begin position="570"/>
        <end position="583"/>
    </location>
</feature>
<comment type="similarity">
    <text evidence="16">Belongs to the phosphofructokinase type A (PFKA) family. ATP-dependent PFK group I subfamily. Eukaryotic two domain clade "E" sub-subfamily.</text>
</comment>
<evidence type="ECO:0000256" key="10">
    <source>
        <dbReference type="ARBA" id="ARBA00022777"/>
    </source>
</evidence>
<feature type="region of interest" description="C-terminal regulatory PFK domain 2" evidence="15">
    <location>
        <begin position="584"/>
        <end position="974"/>
    </location>
</feature>
<dbReference type="GO" id="GO:0055082">
    <property type="term" value="P:intracellular chemical homeostasis"/>
    <property type="evidence" value="ECO:0007669"/>
    <property type="project" value="UniProtKB-ARBA"/>
</dbReference>
<evidence type="ECO:0000256" key="2">
    <source>
        <dbReference type="ARBA" id="ARBA00004496"/>
    </source>
</evidence>
<feature type="binding site" evidence="15">
    <location>
        <position position="204"/>
    </location>
    <ligand>
        <name>ATP</name>
        <dbReference type="ChEBI" id="CHEBI:30616"/>
    </ligand>
</feature>
<dbReference type="FunFam" id="3.40.50.460:FF:000007">
    <property type="entry name" value="ATP-dependent 6-phosphofructokinase"/>
    <property type="match status" value="1"/>
</dbReference>
<keyword evidence="20" id="KW-1185">Reference proteome</keyword>
<keyword evidence="7 15" id="KW-0808">Transferase</keyword>
<keyword evidence="13 15" id="KW-0324">Glycolysis</keyword>
<proteinExistence type="inferred from homology"/>
<comment type="similarity">
    <text evidence="15">Belongs to the phosphofructokinase type A (PFKA) family. ATP-dependent PFK group I subfamily. Eukaryotic two domain clade 'E' sub-subfamily.</text>
</comment>
<comment type="activity regulation">
    <text evidence="15">Allosterically activated by ADP, AMP, or fructose 2,6-bisphosphate, and allosterically inhibited by ATP or citrate.</text>
</comment>
<dbReference type="InterPro" id="IPR022953">
    <property type="entry name" value="ATP_PFK"/>
</dbReference>
<dbReference type="InterPro" id="IPR035966">
    <property type="entry name" value="PKF_sf"/>
</dbReference>
<dbReference type="InterPro" id="IPR000023">
    <property type="entry name" value="Phosphofructokinase_dom"/>
</dbReference>
<comment type="subcellular location">
    <subcellularLocation>
        <location evidence="2 15">Cytoplasm</location>
    </subcellularLocation>
</comment>
<dbReference type="NCBIfam" id="TIGR02478">
    <property type="entry name" value="6PF1K_euk"/>
    <property type="match status" value="1"/>
</dbReference>
<dbReference type="InterPro" id="IPR040712">
    <property type="entry name" value="Pfk_N"/>
</dbReference>
<name>A0AAV5QVX4_9ASCO</name>
<dbReference type="PRINTS" id="PR00476">
    <property type="entry name" value="PHFRCTKINASE"/>
</dbReference>
<evidence type="ECO:0000313" key="19">
    <source>
        <dbReference type="EMBL" id="GMM38732.1"/>
    </source>
</evidence>
<comment type="caution">
    <text evidence="19">The sequence shown here is derived from an EMBL/GenBank/DDBJ whole genome shotgun (WGS) entry which is preliminary data.</text>
</comment>
<dbReference type="PIRSF" id="PIRSF000533">
    <property type="entry name" value="ATP_PFK_euk"/>
    <property type="match status" value="1"/>
</dbReference>
<feature type="binding site" description="in other chain" evidence="15">
    <location>
        <begin position="711"/>
        <end position="715"/>
    </location>
    <ligand>
        <name>beta-D-fructose 2,6-bisphosphate</name>
        <dbReference type="ChEBI" id="CHEBI:58579"/>
        <note>allosteric activator; ligand shared between dimeric partners</note>
    </ligand>
</feature>
<feature type="binding site" evidence="15">
    <location>
        <begin position="297"/>
        <end position="300"/>
    </location>
    <ligand>
        <name>ATP</name>
        <dbReference type="ChEBI" id="CHEBI:30616"/>
    </ligand>
</feature>
<feature type="region of interest" description="N-terminal catalytic PFK domain 1" evidence="15">
    <location>
        <begin position="1"/>
        <end position="569"/>
    </location>
</feature>
<feature type="binding site" description="in other chain" evidence="15">
    <location>
        <position position="444"/>
    </location>
    <ligand>
        <name>substrate</name>
        <note>ligand shared between dimeric partners</note>
    </ligand>
</feature>
<evidence type="ECO:0000256" key="4">
    <source>
        <dbReference type="ARBA" id="ARBA00011412"/>
    </source>
</evidence>
<dbReference type="Pfam" id="PF00365">
    <property type="entry name" value="PFK"/>
    <property type="match status" value="2"/>
</dbReference>
<dbReference type="FunFam" id="3.40.50.460:FF:000008">
    <property type="entry name" value="ATP-dependent 6-phosphofructokinase"/>
    <property type="match status" value="1"/>
</dbReference>
<dbReference type="EMBL" id="BTFZ01000020">
    <property type="protein sequence ID" value="GMM38732.1"/>
    <property type="molecule type" value="Genomic_DNA"/>
</dbReference>
<dbReference type="Gene3D" id="3.40.50.460">
    <property type="entry name" value="Phosphofructokinase domain"/>
    <property type="match status" value="2"/>
</dbReference>
<evidence type="ECO:0000256" key="9">
    <source>
        <dbReference type="ARBA" id="ARBA00022741"/>
    </source>
</evidence>
<keyword evidence="11 15" id="KW-0067">ATP-binding</keyword>
<dbReference type="GO" id="GO:0016208">
    <property type="term" value="F:AMP binding"/>
    <property type="evidence" value="ECO:0007669"/>
    <property type="project" value="TreeGrafter"/>
</dbReference>
<keyword evidence="10 15" id="KW-0418">Kinase</keyword>
<keyword evidence="12 15" id="KW-0460">Magnesium</keyword>
<dbReference type="GeneID" id="90076720"/>
<reference evidence="19 20" key="1">
    <citation type="journal article" date="2023" name="Elife">
        <title>Identification of key yeast species and microbe-microbe interactions impacting larval growth of Drosophila in the wild.</title>
        <authorList>
            <person name="Mure A."/>
            <person name="Sugiura Y."/>
            <person name="Maeda R."/>
            <person name="Honda K."/>
            <person name="Sakurai N."/>
            <person name="Takahashi Y."/>
            <person name="Watada M."/>
            <person name="Katoh T."/>
            <person name="Gotoh A."/>
            <person name="Gotoh Y."/>
            <person name="Taniguchi I."/>
            <person name="Nakamura K."/>
            <person name="Hayashi T."/>
            <person name="Katayama T."/>
            <person name="Uemura T."/>
            <person name="Hattori Y."/>
        </authorList>
    </citation>
    <scope>NUCLEOTIDE SEQUENCE [LARGE SCALE GENOMIC DNA]</scope>
    <source>
        <strain evidence="19 20">SC-9</strain>
    </source>
</reference>
<evidence type="ECO:0000256" key="11">
    <source>
        <dbReference type="ARBA" id="ARBA00022840"/>
    </source>
</evidence>
<feature type="domain" description="Phosphofructokinase" evidence="17">
    <location>
        <begin position="196"/>
        <end position="503"/>
    </location>
</feature>
<comment type="pathway">
    <text evidence="3 15 16">Carbohydrate degradation; glycolysis; D-glyceraldehyde 3-phosphate and glycerone phosphate from D-glucose: step 3/4.</text>
</comment>
<dbReference type="SUPFAM" id="SSF53784">
    <property type="entry name" value="Phosphofructokinase"/>
    <property type="match status" value="2"/>
</dbReference>
<sequence length="974" mass="107253">MISNNGNPFAFWSLVTGSPEAYKKAIEFYKLLGFKLVKNYVRDTNAAASTLELEGISYESVRESWLESFPSASSSGQGVAVKLRLSNYSTETIDDSNDMTRHGTRLVFYCEDLDTIRSRLEDNGYEVTNNPEEDTENGINDYSFKTRDPIGTYILFSKYASPLQTIADKSSVSSESLTSPSSEGSVASLITSGKKKIAIMTSGGDSAGMNAVVRAVVRAGIHYDCDVFGIYDGYNGLVSGGNMIKKMDWYDVRGWLSLGGTLIGTARNKEFRERSGRLKAAYNLVSNGIDSLVVCGGDGSLTGADLFRSDWPSLMEELVSTGKLTEMQVAPYKRLSIVGLVGSIDNDMAMTDRTIGAFSALERIIEMVDYIDATATSHSRAFVIEVMGRHCGWLALMAGISTGADYIFIPERPDDATNWKDKLSKVCMRHREKGHRKTTVIVAEGAIDNENKPITSEDVKKVLVDLGLDTRVTQLGHVQRGGTACAYDRMLGTLQGVEAVKAVLEDDGKSPSPMIGILEGKIVRKPLLEAVKLTKSVAAAIAAKDFDKAMSLRDSEFAECYNNYIETTMYDDGSHKLPEDQRLNIAVVHVGAPTSALNAATRSMALYSFAKGHRLFAIQNGFAGLIRHGAVRELHYNDVNSWYNLGGSVIGTNRSLPSQDMGTIAYYFQKYNFDGLVLVGGYEAFTSLQELQEARKQYPIFNIPMVAIPATVSNNVPGTEYSLGSDTCMNELVKYCDAIKQSASASRKRVFVIEVQGGYCGYIASYISLITGAIASYTPEEKISLKKIREDISLLEESFKNDGGENRSGKIFIRNEKASKIFTTELITDIIAEQSHGKFGSRTAIPGHVQQGNYPSSLDRVNANRLGVKACEFIEKWNSKIDWKLNDSFHDESDPKLRFRYVNGVKFETVKDSSELSACVVSIQGSHIGFRSVVELMRSGEVDEKFRKSKKIFWSNYTEANDMLSGKLYVKKSA</sequence>
<feature type="binding site" description="in other chain" evidence="15">
    <location>
        <begin position="343"/>
        <end position="345"/>
    </location>
    <ligand>
        <name>substrate</name>
        <note>ligand shared between dimeric partners</note>
    </ligand>
</feature>
<dbReference type="GO" id="GO:0070095">
    <property type="term" value="F:fructose-6-phosphate binding"/>
    <property type="evidence" value="ECO:0007669"/>
    <property type="project" value="TreeGrafter"/>
</dbReference>
<dbReference type="InterPro" id="IPR015912">
    <property type="entry name" value="Phosphofructokinase_CS"/>
</dbReference>
<dbReference type="Gene3D" id="3.40.50.450">
    <property type="match status" value="2"/>
</dbReference>
<dbReference type="GO" id="GO:0030388">
    <property type="term" value="P:fructose 1,6-bisphosphate metabolic process"/>
    <property type="evidence" value="ECO:0007669"/>
    <property type="project" value="TreeGrafter"/>
</dbReference>
<dbReference type="Gene3D" id="3.10.180.90">
    <property type="match status" value="2"/>
</dbReference>
<dbReference type="SUPFAM" id="SSF54593">
    <property type="entry name" value="Glyoxalase/Bleomycin resistance protein/Dihydroxybiphenyl dioxygenase"/>
    <property type="match status" value="1"/>
</dbReference>
<evidence type="ECO:0000259" key="18">
    <source>
        <dbReference type="Pfam" id="PF18468"/>
    </source>
</evidence>
<feature type="binding site" description="in other chain" evidence="15">
    <location>
        <begin position="477"/>
        <end position="480"/>
    </location>
    <ligand>
        <name>substrate</name>
        <note>ligand shared between dimeric partners</note>
    </ligand>
</feature>
<protein>
    <recommendedName>
        <fullName evidence="15">ATP-dependent 6-phosphofructokinase</fullName>
        <shortName evidence="15">ATP-PFK</shortName>
        <shortName evidence="15">Phosphofructokinase</shortName>
        <ecNumber evidence="15">2.7.1.11</ecNumber>
    </recommendedName>
    <alternativeName>
        <fullName evidence="15">Phosphohexokinase</fullName>
    </alternativeName>
</protein>
<feature type="binding site" description="in other chain" evidence="15">
    <location>
        <position position="816"/>
    </location>
    <ligand>
        <name>beta-D-fructose 2,6-bisphosphate</name>
        <dbReference type="ChEBI" id="CHEBI:58579"/>
        <note>allosteric activator; ligand shared between dimeric partners</note>
    </ligand>
</feature>
<evidence type="ECO:0000256" key="3">
    <source>
        <dbReference type="ARBA" id="ARBA00004679"/>
    </source>
</evidence>
<dbReference type="GO" id="GO:0006002">
    <property type="term" value="P:fructose 6-phosphate metabolic process"/>
    <property type="evidence" value="ECO:0007669"/>
    <property type="project" value="InterPro"/>
</dbReference>
<keyword evidence="8 15" id="KW-0479">Metal-binding</keyword>
<dbReference type="GO" id="GO:0046872">
    <property type="term" value="F:metal ion binding"/>
    <property type="evidence" value="ECO:0007669"/>
    <property type="project" value="UniProtKB-KW"/>
</dbReference>
<evidence type="ECO:0000256" key="1">
    <source>
        <dbReference type="ARBA" id="ARBA00001946"/>
    </source>
</evidence>
<evidence type="ECO:0000256" key="12">
    <source>
        <dbReference type="ARBA" id="ARBA00022842"/>
    </source>
</evidence>
<comment type="subunit">
    <text evidence="4">Heterooctamer of 4 alpha and 4 beta chains.</text>
</comment>
<feature type="binding site" evidence="15">
    <location>
        <position position="842"/>
    </location>
    <ligand>
        <name>beta-D-fructose 2,6-bisphosphate</name>
        <dbReference type="ChEBI" id="CHEBI:58579"/>
        <note>allosteric activator; ligand shared between dimeric partners</note>
    </ligand>
</feature>
<comment type="cofactor">
    <cofactor evidence="1 15">
        <name>Mg(2+)</name>
        <dbReference type="ChEBI" id="CHEBI:18420"/>
    </cofactor>
</comment>
<feature type="domain" description="Phosphofructokinase" evidence="17">
    <location>
        <begin position="584"/>
        <end position="874"/>
    </location>
</feature>
<organism evidence="19 20">
    <name type="scientific">Saccharomycopsis crataegensis</name>
    <dbReference type="NCBI Taxonomy" id="43959"/>
    <lineage>
        <taxon>Eukaryota</taxon>
        <taxon>Fungi</taxon>
        <taxon>Dikarya</taxon>
        <taxon>Ascomycota</taxon>
        <taxon>Saccharomycotina</taxon>
        <taxon>Saccharomycetes</taxon>
        <taxon>Saccharomycopsidaceae</taxon>
        <taxon>Saccharomycopsis</taxon>
    </lineage>
</organism>
<evidence type="ECO:0000313" key="20">
    <source>
        <dbReference type="Proteomes" id="UP001360560"/>
    </source>
</evidence>
<feature type="binding site" evidence="15">
    <location>
        <position position="471"/>
    </location>
    <ligand>
        <name>substrate</name>
        <note>ligand shared between dimeric partners</note>
    </ligand>
</feature>
<comment type="subunit">
    <text evidence="15">Homotetramer.</text>
</comment>
<evidence type="ECO:0000256" key="5">
    <source>
        <dbReference type="ARBA" id="ARBA00022490"/>
    </source>
</evidence>
<dbReference type="GO" id="GO:0048029">
    <property type="term" value="F:monosaccharide binding"/>
    <property type="evidence" value="ECO:0007669"/>
    <property type="project" value="TreeGrafter"/>
</dbReference>
<feature type="binding site" description="in other chain" evidence="15">
    <location>
        <begin position="756"/>
        <end position="758"/>
    </location>
    <ligand>
        <name>beta-D-fructose 2,6-bisphosphate</name>
        <dbReference type="ChEBI" id="CHEBI:58579"/>
        <note>allosteric activator; ligand shared between dimeric partners</note>
    </ligand>
</feature>
<feature type="binding site" evidence="15">
    <location>
        <position position="749"/>
    </location>
    <ligand>
        <name>beta-D-fructose 2,6-bisphosphate</name>
        <dbReference type="ChEBI" id="CHEBI:58579"/>
        <note>allosteric activator; ligand shared between dimeric partners</note>
    </ligand>
</feature>
<dbReference type="GO" id="GO:0005739">
    <property type="term" value="C:mitochondrion"/>
    <property type="evidence" value="ECO:0007669"/>
    <property type="project" value="TreeGrafter"/>
</dbReference>
<keyword evidence="5 15" id="KW-0963">Cytoplasm</keyword>
<evidence type="ECO:0000259" key="17">
    <source>
        <dbReference type="Pfam" id="PF00365"/>
    </source>
</evidence>
<feature type="domain" description="Phosphofructokinase N-terminal" evidence="18">
    <location>
        <begin position="9"/>
        <end position="97"/>
    </location>
</feature>
<feature type="active site" description="Proton acceptor" evidence="15">
    <location>
        <position position="345"/>
    </location>
</feature>
<feature type="binding site" evidence="15">
    <location>
        <position position="380"/>
    </location>
    <ligand>
        <name>substrate</name>
        <note>ligand shared between dimeric partners</note>
    </ligand>
</feature>
<dbReference type="HAMAP" id="MF_03184">
    <property type="entry name" value="Phosphofructokinase_I_E"/>
    <property type="match status" value="1"/>
</dbReference>
<dbReference type="GO" id="GO:0003872">
    <property type="term" value="F:6-phosphofructokinase activity"/>
    <property type="evidence" value="ECO:0007669"/>
    <property type="project" value="UniProtKB-UniRule"/>
</dbReference>
<evidence type="ECO:0000256" key="8">
    <source>
        <dbReference type="ARBA" id="ARBA00022723"/>
    </source>
</evidence>
<dbReference type="EC" id="2.7.1.11" evidence="15"/>
<keyword evidence="9 15" id="KW-0547">Nucleotide-binding</keyword>
<dbReference type="GO" id="GO:0061621">
    <property type="term" value="P:canonical glycolysis"/>
    <property type="evidence" value="ECO:0007669"/>
    <property type="project" value="TreeGrafter"/>
</dbReference>
<feature type="binding site" description="in other chain" evidence="15">
    <location>
        <position position="947"/>
    </location>
    <ligand>
        <name>beta-D-fructose 2,6-bisphosphate</name>
        <dbReference type="ChEBI" id="CHEBI:58579"/>
        <note>allosteric activator; ligand shared between dimeric partners</note>
    </ligand>
</feature>
<comment type="function">
    <text evidence="15">Catalyzes the phosphorylation of D-fructose 6-phosphate to fructose 1,6-bisphosphate by ATP, the first committing step of glycolysis.</text>
</comment>
<dbReference type="InterPro" id="IPR029068">
    <property type="entry name" value="Glyas_Bleomycin-R_OHBP_Dase"/>
</dbReference>
<feature type="binding site" description="in other chain" evidence="15">
    <location>
        <begin position="848"/>
        <end position="851"/>
    </location>
    <ligand>
        <name>beta-D-fructose 2,6-bisphosphate</name>
        <dbReference type="ChEBI" id="CHEBI:58579"/>
        <note>allosteric activator; ligand shared between dimeric partners</note>
    </ligand>
</feature>
<dbReference type="GO" id="GO:0005945">
    <property type="term" value="C:6-phosphofructokinase complex"/>
    <property type="evidence" value="ECO:0007669"/>
    <property type="project" value="TreeGrafter"/>
</dbReference>
<feature type="binding site" description="in other chain" evidence="15">
    <location>
        <begin position="387"/>
        <end position="389"/>
    </location>
    <ligand>
        <name>substrate</name>
        <note>ligand shared between dimeric partners</note>
    </ligand>
</feature>
<evidence type="ECO:0000256" key="13">
    <source>
        <dbReference type="ARBA" id="ARBA00023152"/>
    </source>
</evidence>
<comment type="catalytic activity">
    <reaction evidence="14 15 16">
        <text>beta-D-fructose 6-phosphate + ATP = beta-D-fructose 1,6-bisphosphate + ADP + H(+)</text>
        <dbReference type="Rhea" id="RHEA:16109"/>
        <dbReference type="ChEBI" id="CHEBI:15378"/>
        <dbReference type="ChEBI" id="CHEBI:30616"/>
        <dbReference type="ChEBI" id="CHEBI:32966"/>
        <dbReference type="ChEBI" id="CHEBI:57634"/>
        <dbReference type="ChEBI" id="CHEBI:456216"/>
        <dbReference type="EC" id="2.7.1.11"/>
    </reaction>
</comment>
<dbReference type="Proteomes" id="UP001360560">
    <property type="component" value="Unassembled WGS sequence"/>
</dbReference>
<accession>A0AAV5QVX4</accession>
<dbReference type="GO" id="GO:0005524">
    <property type="term" value="F:ATP binding"/>
    <property type="evidence" value="ECO:0007669"/>
    <property type="project" value="UniProtKB-KW"/>
</dbReference>